<sequence>MMLVMGMMVEPSTASYQQCFVRCLRTCIWDVACMFRCGSNCLITDPIHTDEKNNNNNVKFCNLGCIATTLTARNPSGNRRFRCFHDVHHWDLLIM</sequence>
<name>A0AAV0RF46_9ROSI</name>
<organism evidence="1 2">
    <name type="scientific">Linum tenue</name>
    <dbReference type="NCBI Taxonomy" id="586396"/>
    <lineage>
        <taxon>Eukaryota</taxon>
        <taxon>Viridiplantae</taxon>
        <taxon>Streptophyta</taxon>
        <taxon>Embryophyta</taxon>
        <taxon>Tracheophyta</taxon>
        <taxon>Spermatophyta</taxon>
        <taxon>Magnoliopsida</taxon>
        <taxon>eudicotyledons</taxon>
        <taxon>Gunneridae</taxon>
        <taxon>Pentapetalae</taxon>
        <taxon>rosids</taxon>
        <taxon>fabids</taxon>
        <taxon>Malpighiales</taxon>
        <taxon>Linaceae</taxon>
        <taxon>Linum</taxon>
    </lineage>
</organism>
<dbReference type="EMBL" id="CAMGYJ010000010">
    <property type="protein sequence ID" value="CAI0555204.1"/>
    <property type="molecule type" value="Genomic_DNA"/>
</dbReference>
<dbReference type="Proteomes" id="UP001154282">
    <property type="component" value="Unassembled WGS sequence"/>
</dbReference>
<evidence type="ECO:0008006" key="3">
    <source>
        <dbReference type="Google" id="ProtNLM"/>
    </source>
</evidence>
<reference evidence="1" key="1">
    <citation type="submission" date="2022-08" db="EMBL/GenBank/DDBJ databases">
        <authorList>
            <person name="Gutierrez-Valencia J."/>
        </authorList>
    </citation>
    <scope>NUCLEOTIDE SEQUENCE</scope>
</reference>
<accession>A0AAV0RF46</accession>
<gene>
    <name evidence="1" type="ORF">LITE_LOCUS47508</name>
</gene>
<protein>
    <recommendedName>
        <fullName evidence="3">Secreted protein</fullName>
    </recommendedName>
</protein>
<comment type="caution">
    <text evidence="1">The sequence shown here is derived from an EMBL/GenBank/DDBJ whole genome shotgun (WGS) entry which is preliminary data.</text>
</comment>
<keyword evidence="2" id="KW-1185">Reference proteome</keyword>
<dbReference type="AlphaFoldDB" id="A0AAV0RF46"/>
<proteinExistence type="predicted"/>
<evidence type="ECO:0000313" key="2">
    <source>
        <dbReference type="Proteomes" id="UP001154282"/>
    </source>
</evidence>
<evidence type="ECO:0000313" key="1">
    <source>
        <dbReference type="EMBL" id="CAI0555204.1"/>
    </source>
</evidence>